<sequence length="88" mass="9846">MGEKLPLWIIGKSKDPRSFRGVDMSKFKNKYPLDAGIIKSLEALSRKFEVLSLLDLMKDSSIHASDLAKNTDSFGRNQVYVEILGPSC</sequence>
<dbReference type="EMBL" id="JAFCIX010000528">
    <property type="protein sequence ID" value="KAH6588250.1"/>
    <property type="molecule type" value="Genomic_DNA"/>
</dbReference>
<protein>
    <submittedName>
        <fullName evidence="1">Uncharacterized protein</fullName>
    </submittedName>
</protein>
<organism evidence="1 2">
    <name type="scientific">Batrachochytrium salamandrivorans</name>
    <dbReference type="NCBI Taxonomy" id="1357716"/>
    <lineage>
        <taxon>Eukaryota</taxon>
        <taxon>Fungi</taxon>
        <taxon>Fungi incertae sedis</taxon>
        <taxon>Chytridiomycota</taxon>
        <taxon>Chytridiomycota incertae sedis</taxon>
        <taxon>Chytridiomycetes</taxon>
        <taxon>Rhizophydiales</taxon>
        <taxon>Rhizophydiales incertae sedis</taxon>
        <taxon>Batrachochytrium</taxon>
    </lineage>
</organism>
<name>A0ABQ8EXE7_9FUNG</name>
<evidence type="ECO:0000313" key="2">
    <source>
        <dbReference type="Proteomes" id="UP001648503"/>
    </source>
</evidence>
<dbReference type="Proteomes" id="UP001648503">
    <property type="component" value="Unassembled WGS sequence"/>
</dbReference>
<comment type="caution">
    <text evidence="1">The sequence shown here is derived from an EMBL/GenBank/DDBJ whole genome shotgun (WGS) entry which is preliminary data.</text>
</comment>
<evidence type="ECO:0000313" key="1">
    <source>
        <dbReference type="EMBL" id="KAH6588250.1"/>
    </source>
</evidence>
<accession>A0ABQ8EXE7</accession>
<gene>
    <name evidence="1" type="ORF">BASA50_010855</name>
</gene>
<reference evidence="1 2" key="1">
    <citation type="submission" date="2021-02" db="EMBL/GenBank/DDBJ databases">
        <title>Variation within the Batrachochytrium salamandrivorans European outbreak.</title>
        <authorList>
            <person name="Kelly M."/>
            <person name="Pasmans F."/>
            <person name="Shea T.P."/>
            <person name="Munoz J.F."/>
            <person name="Carranza S."/>
            <person name="Cuomo C.A."/>
            <person name="Martel A."/>
        </authorList>
    </citation>
    <scope>NUCLEOTIDE SEQUENCE [LARGE SCALE GENOMIC DNA]</scope>
    <source>
        <strain evidence="1 2">AMFP18/2</strain>
    </source>
</reference>
<keyword evidence="2" id="KW-1185">Reference proteome</keyword>
<proteinExistence type="predicted"/>